<protein>
    <recommendedName>
        <fullName evidence="4">Virginiamycin B lyase</fullName>
    </recommendedName>
</protein>
<feature type="compositionally biased region" description="Polar residues" evidence="1">
    <location>
        <begin position="41"/>
        <end position="53"/>
    </location>
</feature>
<evidence type="ECO:0000313" key="2">
    <source>
        <dbReference type="EMBL" id="MBZ5710406.1"/>
    </source>
</evidence>
<feature type="region of interest" description="Disordered" evidence="1">
    <location>
        <begin position="28"/>
        <end position="71"/>
    </location>
</feature>
<sequence length="479" mass="49559">MSPSSCLFTLGLVVPLALVGCGDDKAGTDTATGTAGPLTTSVPPLTTGGTEHPTTSDGTMSGGQTTTGTTTGAVSVTAAPTTGTTEQTKFDLGIQPDQPGGTGCAGGGGGGGMPEFSYIWIANSVEGTVSKIDTFTGVEVGRYVSGPLTEGLGDANNGPSRTSVNLYGDAAVANRNGGVTKIAARHDDCPDTNGNGVVDTSTGPLDVKPWGQDECVLWHHPTPTNPLAYQEGPRPLAWVGEIQPDKCPAKDPPLWFGYYKQGQNLGAFERLDGATGNTLDAVDVPWSGNSWGPYGGAVNKDGDFFVTGWSTGPAIRIAHDTLQVTVFTNNGFPSYYGMALDANGELWVAGCDSVIYHLDPNSQIWTQVGTGPGCLRGIQVDKMGRAFIAHNGFPAGIVVVDTVAKTILNPNVPLPGAVTPVGISIDVEGYVWVVDQGGWAYKVDPDSYQVVLQVTGLNQPYTYSDMTGAGLDLVVNPQG</sequence>
<feature type="compositionally biased region" description="Low complexity" evidence="1">
    <location>
        <begin position="55"/>
        <end position="71"/>
    </location>
</feature>
<organism evidence="2 3">
    <name type="scientific">Nannocystis pusilla</name>
    <dbReference type="NCBI Taxonomy" id="889268"/>
    <lineage>
        <taxon>Bacteria</taxon>
        <taxon>Pseudomonadati</taxon>
        <taxon>Myxococcota</taxon>
        <taxon>Polyangia</taxon>
        <taxon>Nannocystales</taxon>
        <taxon>Nannocystaceae</taxon>
        <taxon>Nannocystis</taxon>
    </lineage>
</organism>
<keyword evidence="3" id="KW-1185">Reference proteome</keyword>
<feature type="compositionally biased region" description="Low complexity" evidence="1">
    <location>
        <begin position="28"/>
        <end position="40"/>
    </location>
</feature>
<dbReference type="Proteomes" id="UP001139031">
    <property type="component" value="Unassembled WGS sequence"/>
</dbReference>
<evidence type="ECO:0000313" key="3">
    <source>
        <dbReference type="Proteomes" id="UP001139031"/>
    </source>
</evidence>
<evidence type="ECO:0000256" key="1">
    <source>
        <dbReference type="SAM" id="MobiDB-lite"/>
    </source>
</evidence>
<evidence type="ECO:0008006" key="4">
    <source>
        <dbReference type="Google" id="ProtNLM"/>
    </source>
</evidence>
<dbReference type="EMBL" id="JAIRAU010000015">
    <property type="protein sequence ID" value="MBZ5710406.1"/>
    <property type="molecule type" value="Genomic_DNA"/>
</dbReference>
<name>A0ABS7TQB3_9BACT</name>
<reference evidence="2" key="1">
    <citation type="submission" date="2021-08" db="EMBL/GenBank/DDBJ databases">
        <authorList>
            <person name="Stevens D.C."/>
        </authorList>
    </citation>
    <scope>NUCLEOTIDE SEQUENCE</scope>
    <source>
        <strain evidence="2">DSM 53165</strain>
    </source>
</reference>
<dbReference type="Gene3D" id="2.120.10.30">
    <property type="entry name" value="TolB, C-terminal domain"/>
    <property type="match status" value="1"/>
</dbReference>
<accession>A0ABS7TQB3</accession>
<proteinExistence type="predicted"/>
<comment type="caution">
    <text evidence="2">The sequence shown here is derived from an EMBL/GenBank/DDBJ whole genome shotgun (WGS) entry which is preliminary data.</text>
</comment>
<dbReference type="RefSeq" id="WP_224192174.1">
    <property type="nucleotide sequence ID" value="NZ_JAIRAU010000015.1"/>
</dbReference>
<gene>
    <name evidence="2" type="ORF">K7C98_14185</name>
</gene>
<dbReference type="InterPro" id="IPR011042">
    <property type="entry name" value="6-blade_b-propeller_TolB-like"/>
</dbReference>
<dbReference type="SUPFAM" id="SSF63825">
    <property type="entry name" value="YWTD domain"/>
    <property type="match status" value="1"/>
</dbReference>